<name>A0ABS8MM32_9FLAO</name>
<gene>
    <name evidence="2" type="ORF">LNP81_26520</name>
</gene>
<sequence>MKIFFGYRHFKIKDIHPTELGLIDDHDYHIEIRQKYFHIYLIPFFGLGKTWAIRRNGELYELPQEYIQEIKRRKIKVRSPWYTYTLPILAVVVLLVFISVERIKDYQFNEQQRIHFVENIPKLDAKIENARINEFYVINEVDEIRAGFQMILKVEKVYVDKILFTVIPEFLLDSSGLQLEDYYLHNKTHLDTISILKSDLKKSFERDYDQSKTYTFKGKNLLKSGKLYSLSKIDEGFQPNLKSSILFKDYTEIQIQVENTGSEFTILSIKNTEHNVPWDIKLPLKIESGNKNKPSVFILGSKKQKDFSFYDHDFYKADIEVVDLFGIKHLYKISGDGEYCSFTQTEVKKRYLNYIISF</sequence>
<keyword evidence="1" id="KW-1133">Transmembrane helix</keyword>
<proteinExistence type="predicted"/>
<evidence type="ECO:0000256" key="1">
    <source>
        <dbReference type="SAM" id="Phobius"/>
    </source>
</evidence>
<feature type="transmembrane region" description="Helical" evidence="1">
    <location>
        <begin position="81"/>
        <end position="100"/>
    </location>
</feature>
<evidence type="ECO:0000313" key="3">
    <source>
        <dbReference type="Proteomes" id="UP001430679"/>
    </source>
</evidence>
<keyword evidence="1" id="KW-0812">Transmembrane</keyword>
<dbReference type="RefSeq" id="WP_230040607.1">
    <property type="nucleotide sequence ID" value="NZ_JAJJMM010000001.1"/>
</dbReference>
<organism evidence="2 3">
    <name type="scientific">Flavobacterium piscisymbiosum</name>
    <dbReference type="NCBI Taxonomy" id="2893753"/>
    <lineage>
        <taxon>Bacteria</taxon>
        <taxon>Pseudomonadati</taxon>
        <taxon>Bacteroidota</taxon>
        <taxon>Flavobacteriia</taxon>
        <taxon>Flavobacteriales</taxon>
        <taxon>Flavobacteriaceae</taxon>
        <taxon>Flavobacterium</taxon>
    </lineage>
</organism>
<evidence type="ECO:0000313" key="2">
    <source>
        <dbReference type="EMBL" id="MCC9066563.1"/>
    </source>
</evidence>
<protein>
    <submittedName>
        <fullName evidence="2">Uncharacterized protein</fullName>
    </submittedName>
</protein>
<comment type="caution">
    <text evidence="2">The sequence shown here is derived from an EMBL/GenBank/DDBJ whole genome shotgun (WGS) entry which is preliminary data.</text>
</comment>
<keyword evidence="1" id="KW-0472">Membrane</keyword>
<dbReference type="Proteomes" id="UP001430679">
    <property type="component" value="Unassembled WGS sequence"/>
</dbReference>
<keyword evidence="3" id="KW-1185">Reference proteome</keyword>
<reference evidence="2" key="1">
    <citation type="submission" date="2021-11" db="EMBL/GenBank/DDBJ databases">
        <title>Description of novel Flavobacterium species.</title>
        <authorList>
            <person name="Saticioglu I.B."/>
            <person name="Ay H."/>
            <person name="Altun S."/>
            <person name="Duman M."/>
        </authorList>
    </citation>
    <scope>NUCLEOTIDE SEQUENCE</scope>
    <source>
        <strain evidence="2">F-30</strain>
    </source>
</reference>
<accession>A0ABS8MM32</accession>
<dbReference type="EMBL" id="JAJJMM010000001">
    <property type="protein sequence ID" value="MCC9066563.1"/>
    <property type="molecule type" value="Genomic_DNA"/>
</dbReference>